<gene>
    <name evidence="1" type="ORF">BM92_08915</name>
    <name evidence="2" type="ORF">C439_10020</name>
    <name evidence="3" type="ORF">E6P09_03470</name>
</gene>
<evidence type="ECO:0000313" key="3">
    <source>
        <dbReference type="EMBL" id="QCQ74378.1"/>
    </source>
</evidence>
<name>M0J1T7_HALMT</name>
<evidence type="ECO:0000313" key="4">
    <source>
        <dbReference type="Proteomes" id="UP000011603"/>
    </source>
</evidence>
<keyword evidence="4" id="KW-1185">Reference proteome</keyword>
<reference evidence="1 5" key="2">
    <citation type="submission" date="2014-04" db="EMBL/GenBank/DDBJ databases">
        <title>Transcriptional profiles of Haloferax mediterranei on the basis of nitrogen availability.</title>
        <authorList>
            <person name="Bautista V."/>
        </authorList>
    </citation>
    <scope>NUCLEOTIDE SEQUENCE [LARGE SCALE GENOMIC DNA]</scope>
    <source>
        <strain evidence="1">ATCC 33500</strain>
        <strain evidence="5">ATCC 33500 / DSM 1411 / JCM 8866 / NBRC 14739 / NCIMB 2177 / R-4</strain>
    </source>
</reference>
<evidence type="ECO:0000313" key="2">
    <source>
        <dbReference type="EMBL" id="EMA02911.1"/>
    </source>
</evidence>
<evidence type="ECO:0000313" key="1">
    <source>
        <dbReference type="EMBL" id="AHZ22757.1"/>
    </source>
</evidence>
<dbReference type="EMBL" id="CP039139">
    <property type="protein sequence ID" value="QCQ74378.1"/>
    <property type="molecule type" value="Genomic_DNA"/>
</dbReference>
<dbReference type="PATRIC" id="fig|523841.21.peg.2037"/>
<proteinExistence type="predicted"/>
<dbReference type="Proteomes" id="UP000027075">
    <property type="component" value="Chromosome"/>
</dbReference>
<dbReference type="Proteomes" id="UP000299011">
    <property type="component" value="Chromosome"/>
</dbReference>
<dbReference type="RefSeq" id="WP_004058685.1">
    <property type="nucleotide sequence ID" value="NC_017941.2"/>
</dbReference>
<evidence type="ECO:0000313" key="5">
    <source>
        <dbReference type="Proteomes" id="UP000027075"/>
    </source>
</evidence>
<reference evidence="2 4" key="1">
    <citation type="journal article" date="2014" name="PLoS Genet.">
        <title>Phylogenetically driven sequencing of extremely halophilic archaea reveals strategies for static and dynamic osmo-response.</title>
        <authorList>
            <person name="Becker E.A."/>
            <person name="Seitzer P.M."/>
            <person name="Tritt A."/>
            <person name="Larsen D."/>
            <person name="Krusor M."/>
            <person name="Yao A.I."/>
            <person name="Wu D."/>
            <person name="Madern D."/>
            <person name="Eisen J.A."/>
            <person name="Darling A.E."/>
            <person name="Facciotti M.T."/>
        </authorList>
    </citation>
    <scope>NUCLEOTIDE SEQUENCE [LARGE SCALE GENOMIC DNA]</scope>
    <source>
        <strain evidence="2">ATCC 33500</strain>
        <strain evidence="4">ATCC 33500 / DSM 1411 / JCM 8866 / NBRC 14739 / NCIMB 2177 / R-4</strain>
    </source>
</reference>
<dbReference type="EMBL" id="AOLO01000007">
    <property type="protein sequence ID" value="EMA02911.1"/>
    <property type="molecule type" value="Genomic_DNA"/>
</dbReference>
<evidence type="ECO:0000313" key="6">
    <source>
        <dbReference type="Proteomes" id="UP000299011"/>
    </source>
</evidence>
<dbReference type="AlphaFoldDB" id="M0J1T7"/>
<dbReference type="GeneID" id="40155445"/>
<accession>M0J1T7</accession>
<dbReference type="EMBL" id="CP007551">
    <property type="protein sequence ID" value="AHZ22757.1"/>
    <property type="molecule type" value="Genomic_DNA"/>
</dbReference>
<dbReference type="Proteomes" id="UP000011603">
    <property type="component" value="Unassembled WGS sequence"/>
</dbReference>
<dbReference type="PaxDb" id="523841-HFX_0075"/>
<sequence>MGINGPAYSVIYPSDLDAETEIEVAWTVVQRILPTADSAVLQLDLDVLPDEDRDFVTSVRNGARSIEDGLYYLAPDDPELLHRIVTFGSPYRNVVLEWLELRCDDECLLNYVPDHGILEIDVTAVEGLEEINNELERSGAAVVSEQSVPAWQENGAQVSIEPPSVCVGRDAVSSRTCFSLADVDSVAVDHNPRTIELSWENKGGSLPQRAIGAVFERLGDDRPGQVTFASETEWQAAVSLFESLPDVTVNRHSVE</sequence>
<protein>
    <submittedName>
        <fullName evidence="2">Uncharacterized protein</fullName>
    </submittedName>
</protein>
<organism evidence="2 4">
    <name type="scientific">Haloferax mediterranei (strain ATCC 33500 / DSM 1411 / JCM 8866 / NBRC 14739 / NCIMB 2177 / R-4)</name>
    <name type="common">Halobacterium mediterranei</name>
    <dbReference type="NCBI Taxonomy" id="523841"/>
    <lineage>
        <taxon>Archaea</taxon>
        <taxon>Methanobacteriati</taxon>
        <taxon>Methanobacteriota</taxon>
        <taxon>Stenosarchaea group</taxon>
        <taxon>Halobacteria</taxon>
        <taxon>Halobacteriales</taxon>
        <taxon>Haloferacaceae</taxon>
        <taxon>Haloferax</taxon>
    </lineage>
</organism>
<reference evidence="3 6" key="3">
    <citation type="submission" date="2019-04" db="EMBL/GenBank/DDBJ databases">
        <title>Methylomes of two halophilic Archaea, Haloarcula marismortui and Haloferax mediterranei.</title>
        <authorList>
            <person name="DasSarma S."/>
            <person name="DasSarma P."/>
            <person name="DasSarma S."/>
            <person name="Fomenkov A."/>
            <person name="Vincze T."/>
            <person name="Anton B.P."/>
            <person name="Roberts R.J."/>
        </authorList>
    </citation>
    <scope>NUCLEOTIDE SEQUENCE [LARGE SCALE GENOMIC DNA]</scope>
    <source>
        <strain evidence="3">ATCC 33500</strain>
        <strain evidence="6">ATCC 33500 / DSM 1411 / JCM 8866 / NBRC 14739 / NCIMB 2177 / R-4</strain>
    </source>
</reference>